<dbReference type="AlphaFoldDB" id="A0A376AJR5"/>
<dbReference type="EMBL" id="UEYP01000006">
    <property type="protein sequence ID" value="SSC68058.1"/>
    <property type="molecule type" value="Genomic_DNA"/>
</dbReference>
<dbReference type="Proteomes" id="UP000254764">
    <property type="component" value="Unassembled WGS sequence"/>
</dbReference>
<proteinExistence type="predicted"/>
<evidence type="ECO:0000313" key="2">
    <source>
        <dbReference type="Proteomes" id="UP000254764"/>
    </source>
</evidence>
<keyword evidence="2" id="KW-1185">Reference proteome</keyword>
<gene>
    <name evidence="1" type="ORF">RHIZ70_3766</name>
</gene>
<name>A0A376AJR5_9HYPH</name>
<reference evidence="2" key="1">
    <citation type="submission" date="2018-07" db="EMBL/GenBank/DDBJ databases">
        <authorList>
            <person name="Peiro R."/>
            <person name="Begona"/>
            <person name="Cbmso G."/>
            <person name="Lopez M."/>
            <person name="Gonzalez S."/>
        </authorList>
    </citation>
    <scope>NUCLEOTIDE SEQUENCE [LARGE SCALE GENOMIC DNA]</scope>
</reference>
<accession>A0A376AJR5</accession>
<sequence>MIPPEKRQIRTLRTVNVDPMRSHAGWAILFEPAIPPRPIKNIRVSLLSINKSS</sequence>
<evidence type="ECO:0000313" key="1">
    <source>
        <dbReference type="EMBL" id="SSC68058.1"/>
    </source>
</evidence>
<protein>
    <submittedName>
        <fullName evidence="1">Uncharacterized protein</fullName>
    </submittedName>
</protein>
<organism evidence="1 2">
    <name type="scientific">Ciceribacter selenitireducens ATCC BAA-1503</name>
    <dbReference type="NCBI Taxonomy" id="1336235"/>
    <lineage>
        <taxon>Bacteria</taxon>
        <taxon>Pseudomonadati</taxon>
        <taxon>Pseudomonadota</taxon>
        <taxon>Alphaproteobacteria</taxon>
        <taxon>Hyphomicrobiales</taxon>
        <taxon>Rhizobiaceae</taxon>
        <taxon>Ciceribacter</taxon>
    </lineage>
</organism>